<evidence type="ECO:0000313" key="3">
    <source>
        <dbReference type="Proteomes" id="UP001157006"/>
    </source>
</evidence>
<feature type="region of interest" description="Disordered" evidence="1">
    <location>
        <begin position="15"/>
        <end position="35"/>
    </location>
</feature>
<name>A0AAV1AE83_VICFA</name>
<evidence type="ECO:0000256" key="1">
    <source>
        <dbReference type="SAM" id="MobiDB-lite"/>
    </source>
</evidence>
<organism evidence="2 3">
    <name type="scientific">Vicia faba</name>
    <name type="common">Broad bean</name>
    <name type="synonym">Faba vulgaris</name>
    <dbReference type="NCBI Taxonomy" id="3906"/>
    <lineage>
        <taxon>Eukaryota</taxon>
        <taxon>Viridiplantae</taxon>
        <taxon>Streptophyta</taxon>
        <taxon>Embryophyta</taxon>
        <taxon>Tracheophyta</taxon>
        <taxon>Spermatophyta</taxon>
        <taxon>Magnoliopsida</taxon>
        <taxon>eudicotyledons</taxon>
        <taxon>Gunneridae</taxon>
        <taxon>Pentapetalae</taxon>
        <taxon>rosids</taxon>
        <taxon>fabids</taxon>
        <taxon>Fabales</taxon>
        <taxon>Fabaceae</taxon>
        <taxon>Papilionoideae</taxon>
        <taxon>50 kb inversion clade</taxon>
        <taxon>NPAAA clade</taxon>
        <taxon>Hologalegina</taxon>
        <taxon>IRL clade</taxon>
        <taxon>Fabeae</taxon>
        <taxon>Vicia</taxon>
    </lineage>
</organism>
<reference evidence="2 3" key="1">
    <citation type="submission" date="2023-01" db="EMBL/GenBank/DDBJ databases">
        <authorList>
            <person name="Kreplak J."/>
        </authorList>
    </citation>
    <scope>NUCLEOTIDE SEQUENCE [LARGE SCALE GENOMIC DNA]</scope>
</reference>
<evidence type="ECO:0000313" key="2">
    <source>
        <dbReference type="EMBL" id="CAI8608930.1"/>
    </source>
</evidence>
<gene>
    <name evidence="2" type="ORF">VFH_IV109040</name>
</gene>
<keyword evidence="3" id="KW-1185">Reference proteome</keyword>
<dbReference type="Proteomes" id="UP001157006">
    <property type="component" value="Chromosome 4"/>
</dbReference>
<sequence>MVDLTWKDLEIVTKAPKSTKKSTNIQENDPTKPSNDVLEVIPLYMAEENVFEENASGENVEEGEENAYGESDKYGEEIDKGVEEDNQVDVETGINKESISKGVIVEGNDNISVTMEVDITTSKDVLENANNNLENMWKDTAPN</sequence>
<feature type="compositionally biased region" description="Polar residues" evidence="1">
    <location>
        <begin position="21"/>
        <end position="34"/>
    </location>
</feature>
<proteinExistence type="predicted"/>
<dbReference type="EMBL" id="OX451739">
    <property type="protein sequence ID" value="CAI8608930.1"/>
    <property type="molecule type" value="Genomic_DNA"/>
</dbReference>
<protein>
    <submittedName>
        <fullName evidence="2">Uncharacterized protein</fullName>
    </submittedName>
</protein>
<accession>A0AAV1AE83</accession>
<dbReference type="AlphaFoldDB" id="A0AAV1AE83"/>